<dbReference type="InterPro" id="IPR020070">
    <property type="entry name" value="Ribosomal_bL9_N"/>
</dbReference>
<evidence type="ECO:0000313" key="8">
    <source>
        <dbReference type="Proteomes" id="UP000235145"/>
    </source>
</evidence>
<evidence type="ECO:0000256" key="5">
    <source>
        <dbReference type="ARBA" id="ARBA00035193"/>
    </source>
</evidence>
<dbReference type="PANTHER" id="PTHR21368">
    <property type="entry name" value="50S RIBOSOMAL PROTEIN L9"/>
    <property type="match status" value="1"/>
</dbReference>
<proteinExistence type="inferred from homology"/>
<evidence type="ECO:0000256" key="4">
    <source>
        <dbReference type="ARBA" id="ARBA00031047"/>
    </source>
</evidence>
<feature type="domain" description="Ribosomal protein L9" evidence="6">
    <location>
        <begin position="3"/>
        <end position="32"/>
    </location>
</feature>
<gene>
    <name evidence="7" type="ORF">LSAT_V11C900485760</name>
</gene>
<name>A0A9R1UEN9_LACSA</name>
<evidence type="ECO:0000313" key="7">
    <source>
        <dbReference type="EMBL" id="KAJ0185761.1"/>
    </source>
</evidence>
<dbReference type="EMBL" id="NBSK02000009">
    <property type="protein sequence ID" value="KAJ0185761.1"/>
    <property type="molecule type" value="Genomic_DNA"/>
</dbReference>
<sequence length="104" mass="11590">MYVDNLGKGGEIVKVAPGHFCNHLMPKLLAVPNIEIEEVKVVLKTEEDTMKEYITRARQLKNAKLVARQIGVCIEPENLQLESPLSSLGEFEVPLLLPKSLLLP</sequence>
<evidence type="ECO:0000256" key="1">
    <source>
        <dbReference type="ARBA" id="ARBA00010605"/>
    </source>
</evidence>
<protein>
    <recommendedName>
        <fullName evidence="5">Large ribosomal subunit protein bL9c</fullName>
    </recommendedName>
    <alternativeName>
        <fullName evidence="4">CL9</fullName>
    </alternativeName>
</protein>
<dbReference type="InterPro" id="IPR009027">
    <property type="entry name" value="Ribosomal_bL9/RNase_H1_N"/>
</dbReference>
<keyword evidence="8" id="KW-1185">Reference proteome</keyword>
<accession>A0A9R1UEN9</accession>
<evidence type="ECO:0000259" key="6">
    <source>
        <dbReference type="Pfam" id="PF01281"/>
    </source>
</evidence>
<organism evidence="7 8">
    <name type="scientific">Lactuca sativa</name>
    <name type="common">Garden lettuce</name>
    <dbReference type="NCBI Taxonomy" id="4236"/>
    <lineage>
        <taxon>Eukaryota</taxon>
        <taxon>Viridiplantae</taxon>
        <taxon>Streptophyta</taxon>
        <taxon>Embryophyta</taxon>
        <taxon>Tracheophyta</taxon>
        <taxon>Spermatophyta</taxon>
        <taxon>Magnoliopsida</taxon>
        <taxon>eudicotyledons</taxon>
        <taxon>Gunneridae</taxon>
        <taxon>Pentapetalae</taxon>
        <taxon>asterids</taxon>
        <taxon>campanulids</taxon>
        <taxon>Asterales</taxon>
        <taxon>Asteraceae</taxon>
        <taxon>Cichorioideae</taxon>
        <taxon>Cichorieae</taxon>
        <taxon>Lactucinae</taxon>
        <taxon>Lactuca</taxon>
    </lineage>
</organism>
<dbReference type="GO" id="GO:0003735">
    <property type="term" value="F:structural constituent of ribosome"/>
    <property type="evidence" value="ECO:0007669"/>
    <property type="project" value="InterPro"/>
</dbReference>
<reference evidence="7 8" key="1">
    <citation type="journal article" date="2017" name="Nat. Commun.">
        <title>Genome assembly with in vitro proximity ligation data and whole-genome triplication in lettuce.</title>
        <authorList>
            <person name="Reyes-Chin-Wo S."/>
            <person name="Wang Z."/>
            <person name="Yang X."/>
            <person name="Kozik A."/>
            <person name="Arikit S."/>
            <person name="Song C."/>
            <person name="Xia L."/>
            <person name="Froenicke L."/>
            <person name="Lavelle D.O."/>
            <person name="Truco M.J."/>
            <person name="Xia R."/>
            <person name="Zhu S."/>
            <person name="Xu C."/>
            <person name="Xu H."/>
            <person name="Xu X."/>
            <person name="Cox K."/>
            <person name="Korf I."/>
            <person name="Meyers B.C."/>
            <person name="Michelmore R.W."/>
        </authorList>
    </citation>
    <scope>NUCLEOTIDE SEQUENCE [LARGE SCALE GENOMIC DNA]</scope>
    <source>
        <strain evidence="8">cv. Salinas</strain>
        <tissue evidence="7">Seedlings</tissue>
    </source>
</reference>
<dbReference type="AlphaFoldDB" id="A0A9R1UEN9"/>
<dbReference type="GO" id="GO:0006412">
    <property type="term" value="P:translation"/>
    <property type="evidence" value="ECO:0007669"/>
    <property type="project" value="InterPro"/>
</dbReference>
<dbReference type="InterPro" id="IPR000244">
    <property type="entry name" value="Ribosomal_bL9"/>
</dbReference>
<comment type="caution">
    <text evidence="7">The sequence shown here is derived from an EMBL/GenBank/DDBJ whole genome shotgun (WGS) entry which is preliminary data.</text>
</comment>
<keyword evidence="2" id="KW-0689">Ribosomal protein</keyword>
<dbReference type="Gene3D" id="3.40.5.10">
    <property type="entry name" value="Ribosomal protein L9, N-terminal domain"/>
    <property type="match status" value="1"/>
</dbReference>
<dbReference type="InterPro" id="IPR036935">
    <property type="entry name" value="Ribosomal_bL9_N_sf"/>
</dbReference>
<dbReference type="GO" id="GO:0005840">
    <property type="term" value="C:ribosome"/>
    <property type="evidence" value="ECO:0007669"/>
    <property type="project" value="UniProtKB-KW"/>
</dbReference>
<dbReference type="GO" id="GO:1990904">
    <property type="term" value="C:ribonucleoprotein complex"/>
    <property type="evidence" value="ECO:0007669"/>
    <property type="project" value="UniProtKB-KW"/>
</dbReference>
<dbReference type="SUPFAM" id="SSF55658">
    <property type="entry name" value="L9 N-domain-like"/>
    <property type="match status" value="1"/>
</dbReference>
<evidence type="ECO:0000256" key="2">
    <source>
        <dbReference type="ARBA" id="ARBA00022980"/>
    </source>
</evidence>
<dbReference type="Pfam" id="PF01281">
    <property type="entry name" value="Ribosomal_L9_N"/>
    <property type="match status" value="1"/>
</dbReference>
<dbReference type="Proteomes" id="UP000235145">
    <property type="component" value="Unassembled WGS sequence"/>
</dbReference>
<comment type="similarity">
    <text evidence="1">Belongs to the bacterial ribosomal protein bL9 family.</text>
</comment>
<evidence type="ECO:0000256" key="3">
    <source>
        <dbReference type="ARBA" id="ARBA00023274"/>
    </source>
</evidence>
<keyword evidence="3" id="KW-0687">Ribonucleoprotein</keyword>